<keyword evidence="2 8" id="KW-0963">Cytoplasm</keyword>
<evidence type="ECO:0000256" key="2">
    <source>
        <dbReference type="ARBA" id="ARBA00022490"/>
    </source>
</evidence>
<dbReference type="GO" id="GO:0005737">
    <property type="term" value="C:cytoplasm"/>
    <property type="evidence" value="ECO:0007669"/>
    <property type="project" value="UniProtKB-SubCell"/>
</dbReference>
<name>A0A2U9T2T9_9GAMM</name>
<evidence type="ECO:0000256" key="5">
    <source>
        <dbReference type="ARBA" id="ARBA00022741"/>
    </source>
</evidence>
<dbReference type="SUPFAM" id="SSF82829">
    <property type="entry name" value="MesJ substrate recognition domain-like"/>
    <property type="match status" value="1"/>
</dbReference>
<dbReference type="Pfam" id="PF01171">
    <property type="entry name" value="ATP_bind_3"/>
    <property type="match status" value="1"/>
</dbReference>
<dbReference type="Gene3D" id="1.20.59.20">
    <property type="match status" value="1"/>
</dbReference>
<evidence type="ECO:0000256" key="4">
    <source>
        <dbReference type="ARBA" id="ARBA00022694"/>
    </source>
</evidence>
<proteinExistence type="inferred from homology"/>
<keyword evidence="11" id="KW-1185">Reference proteome</keyword>
<dbReference type="PANTHER" id="PTHR43033:SF1">
    <property type="entry name" value="TRNA(ILE)-LYSIDINE SYNTHASE-RELATED"/>
    <property type="match status" value="1"/>
</dbReference>
<dbReference type="Proteomes" id="UP000249447">
    <property type="component" value="Chromosome"/>
</dbReference>
<dbReference type="NCBIfam" id="TIGR02433">
    <property type="entry name" value="lysidine_TilS_C"/>
    <property type="match status" value="1"/>
</dbReference>
<dbReference type="SMART" id="SM00977">
    <property type="entry name" value="TilS_C"/>
    <property type="match status" value="1"/>
</dbReference>
<dbReference type="InterPro" id="IPR012795">
    <property type="entry name" value="tRNA_Ile_lys_synt_N"/>
</dbReference>
<evidence type="ECO:0000313" key="11">
    <source>
        <dbReference type="Proteomes" id="UP000249447"/>
    </source>
</evidence>
<gene>
    <name evidence="8" type="primary">tilS</name>
    <name evidence="10" type="ORF">C9I47_1096</name>
</gene>
<dbReference type="SUPFAM" id="SSF56037">
    <property type="entry name" value="PheT/TilS domain"/>
    <property type="match status" value="1"/>
</dbReference>
<accession>A0A2U9T2T9</accession>
<dbReference type="Gene3D" id="3.40.50.620">
    <property type="entry name" value="HUPs"/>
    <property type="match status" value="1"/>
</dbReference>
<comment type="similarity">
    <text evidence="8">Belongs to the tRNA(Ile)-lysidine synthase family.</text>
</comment>
<dbReference type="InterPro" id="IPR014729">
    <property type="entry name" value="Rossmann-like_a/b/a_fold"/>
</dbReference>
<comment type="domain">
    <text evidence="8">The N-terminal region contains the highly conserved SGGXDS motif, predicted to be a P-loop motif involved in ATP binding.</text>
</comment>
<dbReference type="EMBL" id="CP029843">
    <property type="protein sequence ID" value="AWV06813.1"/>
    <property type="molecule type" value="Genomic_DNA"/>
</dbReference>
<dbReference type="HAMAP" id="MF_01161">
    <property type="entry name" value="tRNA_Ile_lys_synt"/>
    <property type="match status" value="1"/>
</dbReference>
<evidence type="ECO:0000256" key="6">
    <source>
        <dbReference type="ARBA" id="ARBA00022840"/>
    </source>
</evidence>
<evidence type="ECO:0000256" key="8">
    <source>
        <dbReference type="HAMAP-Rule" id="MF_01161"/>
    </source>
</evidence>
<evidence type="ECO:0000313" key="10">
    <source>
        <dbReference type="EMBL" id="AWV06813.1"/>
    </source>
</evidence>
<dbReference type="Pfam" id="PF09179">
    <property type="entry name" value="TilS"/>
    <property type="match status" value="1"/>
</dbReference>
<dbReference type="InterPro" id="IPR015262">
    <property type="entry name" value="tRNA_Ile_lys_synt_subst-bd"/>
</dbReference>
<reference evidence="10 11" key="1">
    <citation type="submission" date="2018-05" db="EMBL/GenBank/DDBJ databases">
        <title>The complete genome of Lysobacter maris HZ9B, a marine bacterium antagonistic against terrestrial plant pathogens.</title>
        <authorList>
            <person name="Zhang X.-Q."/>
        </authorList>
    </citation>
    <scope>NUCLEOTIDE SEQUENCE [LARGE SCALE GENOMIC DNA]</scope>
    <source>
        <strain evidence="10 11">HZ9B</strain>
    </source>
</reference>
<dbReference type="InterPro" id="IPR012094">
    <property type="entry name" value="tRNA_Ile_lys_synt"/>
</dbReference>
<feature type="binding site" evidence="8">
    <location>
        <begin position="20"/>
        <end position="25"/>
    </location>
    <ligand>
        <name>ATP</name>
        <dbReference type="ChEBI" id="CHEBI:30616"/>
    </ligand>
</feature>
<dbReference type="OrthoDB" id="9807403at2"/>
<organism evidence="10 11">
    <name type="scientific">Marilutibacter maris</name>
    <dbReference type="NCBI Taxonomy" id="1605891"/>
    <lineage>
        <taxon>Bacteria</taxon>
        <taxon>Pseudomonadati</taxon>
        <taxon>Pseudomonadota</taxon>
        <taxon>Gammaproteobacteria</taxon>
        <taxon>Lysobacterales</taxon>
        <taxon>Lysobacteraceae</taxon>
        <taxon>Marilutibacter</taxon>
    </lineage>
</organism>
<dbReference type="InterPro" id="IPR011063">
    <property type="entry name" value="TilS/TtcA_N"/>
</dbReference>
<dbReference type="NCBIfam" id="TIGR02432">
    <property type="entry name" value="lysidine_TilS_N"/>
    <property type="match status" value="1"/>
</dbReference>
<evidence type="ECO:0000256" key="1">
    <source>
        <dbReference type="ARBA" id="ARBA00004496"/>
    </source>
</evidence>
<comment type="function">
    <text evidence="8">Ligates lysine onto the cytidine present at position 34 of the AUA codon-specific tRNA(Ile) that contains the anticodon CAU, in an ATP-dependent manner. Cytidine is converted to lysidine, thus changing the amino acid specificity of the tRNA from methionine to isoleucine.</text>
</comment>
<dbReference type="InterPro" id="IPR012796">
    <property type="entry name" value="Lysidine-tRNA-synth_C"/>
</dbReference>
<comment type="catalytic activity">
    <reaction evidence="7 8">
        <text>cytidine(34) in tRNA(Ile2) + L-lysine + ATP = lysidine(34) in tRNA(Ile2) + AMP + diphosphate + H(+)</text>
        <dbReference type="Rhea" id="RHEA:43744"/>
        <dbReference type="Rhea" id="RHEA-COMP:10625"/>
        <dbReference type="Rhea" id="RHEA-COMP:10670"/>
        <dbReference type="ChEBI" id="CHEBI:15378"/>
        <dbReference type="ChEBI" id="CHEBI:30616"/>
        <dbReference type="ChEBI" id="CHEBI:32551"/>
        <dbReference type="ChEBI" id="CHEBI:33019"/>
        <dbReference type="ChEBI" id="CHEBI:82748"/>
        <dbReference type="ChEBI" id="CHEBI:83665"/>
        <dbReference type="ChEBI" id="CHEBI:456215"/>
        <dbReference type="EC" id="6.3.4.19"/>
    </reaction>
</comment>
<keyword evidence="5 8" id="KW-0547">Nucleotide-binding</keyword>
<keyword evidence="6 8" id="KW-0067">ATP-binding</keyword>
<evidence type="ECO:0000256" key="7">
    <source>
        <dbReference type="ARBA" id="ARBA00048539"/>
    </source>
</evidence>
<comment type="subcellular location">
    <subcellularLocation>
        <location evidence="1 8">Cytoplasm</location>
    </subcellularLocation>
</comment>
<dbReference type="CDD" id="cd01992">
    <property type="entry name" value="TilS_N"/>
    <property type="match status" value="1"/>
</dbReference>
<dbReference type="RefSeq" id="WP_111265948.1">
    <property type="nucleotide sequence ID" value="NZ_CP029843.1"/>
</dbReference>
<evidence type="ECO:0000256" key="3">
    <source>
        <dbReference type="ARBA" id="ARBA00022598"/>
    </source>
</evidence>
<dbReference type="GO" id="GO:0032267">
    <property type="term" value="F:tRNA(Ile)-lysidine synthase activity"/>
    <property type="evidence" value="ECO:0007669"/>
    <property type="project" value="UniProtKB-EC"/>
</dbReference>
<keyword evidence="4 8" id="KW-0819">tRNA processing</keyword>
<dbReference type="GO" id="GO:0006400">
    <property type="term" value="P:tRNA modification"/>
    <property type="evidence" value="ECO:0007669"/>
    <property type="project" value="UniProtKB-UniRule"/>
</dbReference>
<feature type="domain" description="Lysidine-tRNA(Ile) synthetase C-terminal" evidence="9">
    <location>
        <begin position="351"/>
        <end position="425"/>
    </location>
</feature>
<evidence type="ECO:0000259" key="9">
    <source>
        <dbReference type="SMART" id="SM00977"/>
    </source>
</evidence>
<dbReference type="PANTHER" id="PTHR43033">
    <property type="entry name" value="TRNA(ILE)-LYSIDINE SYNTHASE-RELATED"/>
    <property type="match status" value="1"/>
</dbReference>
<sequence length="438" mass="47878">MLSDLPPDAPSPAPLLVAYSGGLDSTVLLHLLAGEPRRRSDGLRAIHVHHGLHPDADDWARHCRRFCDALAVPLTVVRVEVARDAGLGLEAAARHARHAAFEAALGTDEVLVTGHHRDDQAETFLLRALRASGTDGLAAMRAWRRCGRGWLWRPLLETPRAALLGHARTHALRWIEDPSNADTSLDRNFLRRRVLPALRERWPHADAALARSAALSAESATLLERDDAQALAGAGTADPHCLGVAALLALPTARRHRVLRRWTAALSLPPLPASGIARIDGELLAASSDTQAGFRWAGARIRRWRGLLHADRERSALPDDLDLGWDGRRPLTLPGGGTLCLEGTEALPAPCRVRARRGGERIVLPGRGHHHALKQVLQDLEVPPWVRERLPLLEDGSNQLLAAGDLVYSAAFDDWLRARQARLVWHDGPPARESPEPL</sequence>
<dbReference type="GO" id="GO:0005524">
    <property type="term" value="F:ATP binding"/>
    <property type="evidence" value="ECO:0007669"/>
    <property type="project" value="UniProtKB-UniRule"/>
</dbReference>
<protein>
    <recommendedName>
        <fullName evidence="8">tRNA(Ile)-lysidine synthase</fullName>
        <ecNumber evidence="8">6.3.4.19</ecNumber>
    </recommendedName>
    <alternativeName>
        <fullName evidence="8">tRNA(Ile)-2-lysyl-cytidine synthase</fullName>
    </alternativeName>
    <alternativeName>
        <fullName evidence="8">tRNA(Ile)-lysidine synthetase</fullName>
    </alternativeName>
</protein>
<keyword evidence="3 8" id="KW-0436">Ligase</keyword>
<dbReference type="EC" id="6.3.4.19" evidence="8"/>
<dbReference type="SUPFAM" id="SSF52402">
    <property type="entry name" value="Adenine nucleotide alpha hydrolases-like"/>
    <property type="match status" value="1"/>
</dbReference>
<dbReference type="Pfam" id="PF11734">
    <property type="entry name" value="TilS_C"/>
    <property type="match status" value="1"/>
</dbReference>
<dbReference type="AlphaFoldDB" id="A0A2U9T2T9"/>
<dbReference type="KEGG" id="lmb:C9I47_1096"/>